<accession>A0A8C4U3P4</accession>
<evidence type="ECO:0000256" key="6">
    <source>
        <dbReference type="ARBA" id="ARBA00023136"/>
    </source>
</evidence>
<feature type="region of interest" description="Disordered" evidence="11">
    <location>
        <begin position="77"/>
        <end position="111"/>
    </location>
</feature>
<dbReference type="PRINTS" id="PR00214">
    <property type="entry name" value="MYELINPLP"/>
</dbReference>
<evidence type="ECO:0000256" key="5">
    <source>
        <dbReference type="ARBA" id="ARBA00022989"/>
    </source>
</evidence>
<evidence type="ECO:0000256" key="9">
    <source>
        <dbReference type="ARBA" id="ARBA00023288"/>
    </source>
</evidence>
<evidence type="ECO:0000256" key="10">
    <source>
        <dbReference type="ARBA" id="ARBA00037360"/>
    </source>
</evidence>
<dbReference type="Ensembl" id="ENSFTIT00000005221.1">
    <property type="protein sequence ID" value="ENSFTIP00000004972.1"/>
    <property type="gene ID" value="ENSFTIG00000003421.1"/>
</dbReference>
<dbReference type="GO" id="GO:0043209">
    <property type="term" value="C:myelin sheath"/>
    <property type="evidence" value="ECO:0007669"/>
    <property type="project" value="TreeGrafter"/>
</dbReference>
<evidence type="ECO:0000256" key="4">
    <source>
        <dbReference type="ARBA" id="ARBA00022692"/>
    </source>
</evidence>
<evidence type="ECO:0000256" key="1">
    <source>
        <dbReference type="ARBA" id="ARBA00004651"/>
    </source>
</evidence>
<feature type="compositionally biased region" description="Polar residues" evidence="11">
    <location>
        <begin position="102"/>
        <end position="111"/>
    </location>
</feature>
<sequence>MRGHPMNPPRPPSCSLSFVKPFSPKSPEQGRGVALPTQPPGTQELAAKGCWGGRGEGRGPVPLRGVAVTQRALFFAGERDRHPEGEIQGEGPPGRRGLPQTAPKQPSGQSGEVTKCSAMGLLECCARCLIGAPFASLVATGLCFFGVALFCGCGHEALTGTEQLIETYFSKNYQDYEYLIDVIHAFQYVIYGTASFFFLYGALLLAEGFYTTGAVRQIFGDYRTTICGKGLSATVTGGPKGRGARGPQRAHSLQRVCQCLGKWLGHPDKFVGITYVLTIIWLLVFACSAVPVYIYFNTWTTCQSIANPSKTSASIGTLCADARMYGVLPWNAFPGKVCGSNLLSICKTSEFQMTFHLFIAAFVGAAATLVSLVSQCSPCPAVLLHLARMWGLRTIEVLGMDQTEPVLVSFSGT</sequence>
<feature type="compositionally biased region" description="Pro residues" evidence="11">
    <location>
        <begin position="1"/>
        <end position="12"/>
    </location>
</feature>
<reference evidence="13" key="2">
    <citation type="submission" date="2025-09" db="UniProtKB">
        <authorList>
            <consortium name="Ensembl"/>
        </authorList>
    </citation>
    <scope>IDENTIFICATION</scope>
</reference>
<dbReference type="GO" id="GO:0022010">
    <property type="term" value="P:central nervous system myelination"/>
    <property type="evidence" value="ECO:0007669"/>
    <property type="project" value="TreeGrafter"/>
</dbReference>
<evidence type="ECO:0000256" key="11">
    <source>
        <dbReference type="SAM" id="MobiDB-lite"/>
    </source>
</evidence>
<evidence type="ECO:0000256" key="12">
    <source>
        <dbReference type="SAM" id="Phobius"/>
    </source>
</evidence>
<dbReference type="PANTHER" id="PTHR11683">
    <property type="entry name" value="MYELIN PROTEOLIPID"/>
    <property type="match status" value="1"/>
</dbReference>
<comment type="subcellular location">
    <subcellularLocation>
        <location evidence="1">Cell membrane</location>
        <topology evidence="1">Multi-pass membrane protein</topology>
    </subcellularLocation>
</comment>
<keyword evidence="8" id="KW-1015">Disulfide bond</keyword>
<organism evidence="13 14">
    <name type="scientific">Falco tinnunculus</name>
    <name type="common">Common kestrel</name>
    <dbReference type="NCBI Taxonomy" id="100819"/>
    <lineage>
        <taxon>Eukaryota</taxon>
        <taxon>Metazoa</taxon>
        <taxon>Chordata</taxon>
        <taxon>Craniata</taxon>
        <taxon>Vertebrata</taxon>
        <taxon>Euteleostomi</taxon>
        <taxon>Archelosauria</taxon>
        <taxon>Archosauria</taxon>
        <taxon>Dinosauria</taxon>
        <taxon>Saurischia</taxon>
        <taxon>Theropoda</taxon>
        <taxon>Coelurosauria</taxon>
        <taxon>Aves</taxon>
        <taxon>Neognathae</taxon>
        <taxon>Neoaves</taxon>
        <taxon>Telluraves</taxon>
        <taxon>Australaves</taxon>
        <taxon>Falconiformes</taxon>
        <taxon>Falconidae</taxon>
        <taxon>Falco</taxon>
    </lineage>
</organism>
<dbReference type="InterPro" id="IPR001614">
    <property type="entry name" value="Myelin_PLP"/>
</dbReference>
<evidence type="ECO:0000313" key="13">
    <source>
        <dbReference type="Ensembl" id="ENSFTIP00000004972.1"/>
    </source>
</evidence>
<keyword evidence="5 12" id="KW-1133">Transmembrane helix</keyword>
<dbReference type="Proteomes" id="UP000694562">
    <property type="component" value="Unplaced"/>
</dbReference>
<name>A0A8C4U3P4_FALTI</name>
<dbReference type="GO" id="GO:0061564">
    <property type="term" value="P:axon development"/>
    <property type="evidence" value="ECO:0007669"/>
    <property type="project" value="TreeGrafter"/>
</dbReference>
<evidence type="ECO:0000256" key="2">
    <source>
        <dbReference type="ARBA" id="ARBA00010595"/>
    </source>
</evidence>
<dbReference type="PROSITE" id="PS00575">
    <property type="entry name" value="MYELIN_PLP_1"/>
    <property type="match status" value="1"/>
</dbReference>
<evidence type="ECO:0000256" key="3">
    <source>
        <dbReference type="ARBA" id="ARBA00022475"/>
    </source>
</evidence>
<comment type="function">
    <text evidence="10">This is the major myelin protein from the central nervous system. It plays an important role in the formation or maintenance of the multilamellar structure of myelin.</text>
</comment>
<dbReference type="Pfam" id="PF01275">
    <property type="entry name" value="Myelin_PLP"/>
    <property type="match status" value="2"/>
</dbReference>
<feature type="region of interest" description="Disordered" evidence="11">
    <location>
        <begin position="1"/>
        <end position="62"/>
    </location>
</feature>
<keyword evidence="6 12" id="KW-0472">Membrane</keyword>
<reference evidence="13" key="1">
    <citation type="submission" date="2025-08" db="UniProtKB">
        <authorList>
            <consortium name="Ensembl"/>
        </authorList>
    </citation>
    <scope>IDENTIFICATION</scope>
</reference>
<feature type="transmembrane region" description="Helical" evidence="12">
    <location>
        <begin position="355"/>
        <end position="374"/>
    </location>
</feature>
<dbReference type="PANTHER" id="PTHR11683:SF11">
    <property type="entry name" value="MYELIN PROTEOLIPID PROTEIN"/>
    <property type="match status" value="1"/>
</dbReference>
<keyword evidence="14" id="KW-1185">Reference proteome</keyword>
<dbReference type="AlphaFoldDB" id="A0A8C4U3P4"/>
<dbReference type="SMART" id="SM00002">
    <property type="entry name" value="PLP"/>
    <property type="match status" value="1"/>
</dbReference>
<feature type="transmembrane region" description="Helical" evidence="12">
    <location>
        <begin position="273"/>
        <end position="296"/>
    </location>
</feature>
<keyword evidence="4 12" id="KW-0812">Transmembrane</keyword>
<evidence type="ECO:0000256" key="7">
    <source>
        <dbReference type="ARBA" id="ARBA00023139"/>
    </source>
</evidence>
<keyword evidence="3" id="KW-1003">Cell membrane</keyword>
<feature type="transmembrane region" description="Helical" evidence="12">
    <location>
        <begin position="188"/>
        <end position="206"/>
    </location>
</feature>
<keyword evidence="9" id="KW-0449">Lipoprotein</keyword>
<protein>
    <submittedName>
        <fullName evidence="13">Proteolipid protein 1</fullName>
    </submittedName>
</protein>
<evidence type="ECO:0000313" key="14">
    <source>
        <dbReference type="Proteomes" id="UP000694562"/>
    </source>
</evidence>
<evidence type="ECO:0000256" key="8">
    <source>
        <dbReference type="ARBA" id="ARBA00023157"/>
    </source>
</evidence>
<proteinExistence type="inferred from homology"/>
<comment type="similarity">
    <text evidence="2">Belongs to the myelin proteolipid protein family.</text>
</comment>
<dbReference type="GO" id="GO:0005886">
    <property type="term" value="C:plasma membrane"/>
    <property type="evidence" value="ECO:0007669"/>
    <property type="project" value="UniProtKB-SubCell"/>
</dbReference>
<dbReference type="InterPro" id="IPR018237">
    <property type="entry name" value="Myelin_PLP_CS"/>
</dbReference>
<keyword evidence="7" id="KW-0564">Palmitate</keyword>
<dbReference type="PROSITE" id="PS01004">
    <property type="entry name" value="MYELIN_PLP_2"/>
    <property type="match status" value="1"/>
</dbReference>
<dbReference type="GO" id="GO:0019911">
    <property type="term" value="F:structural constituent of myelin sheath"/>
    <property type="evidence" value="ECO:0007669"/>
    <property type="project" value="TreeGrafter"/>
</dbReference>